<gene>
    <name evidence="2" type="ORF">CcCBS67573_g00573</name>
</gene>
<keyword evidence="3" id="KW-1185">Reference proteome</keyword>
<accession>A0A507FTL0</accession>
<dbReference type="OrthoDB" id="272072at2759"/>
<protein>
    <recommendedName>
        <fullName evidence="1">EF-hand domain-containing protein</fullName>
    </recommendedName>
</protein>
<dbReference type="GO" id="GO:0005509">
    <property type="term" value="F:calcium ion binding"/>
    <property type="evidence" value="ECO:0007669"/>
    <property type="project" value="InterPro"/>
</dbReference>
<dbReference type="PANTHER" id="PTHR20875:SF0">
    <property type="entry name" value="GH12158P"/>
    <property type="match status" value="1"/>
</dbReference>
<feature type="domain" description="EF-hand" evidence="1">
    <location>
        <begin position="49"/>
        <end position="84"/>
    </location>
</feature>
<sequence length="1046" mass="119326">MAPVETIAQAFKPQSPPTFLAPSHVPELQQSHAPSVEAVENKIRAHIWAKRIRLGELFADFDKLRSGFLTRSQFRRCLGGAMETGVPLTEGEYNVLIDSYKGIGIHEGRIKWHKFVDSIDKVFGAKQLERTPTLYIPAPHEVVKPVRPPLTPKSESTLKEVMEHLRQYVKHHGSDVKSWFTDFDKYNGGYITENQFRRGIPTNLLSQEEEDVLLSQYSDQVTGTVNYFKMNTDVNRKEKKSRRTGLDHATLTAKLVYSDFVENEHVPIGTEELLHAVIGSHVNGKPSIEFVEELIQRQVYKDRIRLIEFFRDYDRHNFGLVTEAQFRAGICLTRLNLEEAHIKTLIDAYKDKEGRIAYRKFCYSVEEIFTRSNLEKTPLREVVPPAREFLVQASNELAPAEEARCQVIIARLRTLMKERRLLLAPFFHDFDKYLGNLGRVTRSHFSRLLSTMKLDVSDNDLHILFKKFEDRAQTKVNYMEFIRTIDPETYHAYLNKPGSETDATTTANNTRTRPISRRISAHVTAATSHAAVMDRIRYHAATKRVRVAEFFRDFDKLRCYSIPRQEFIRGINRIGLTLGEAEYEALADAYEDRGGKKGCCRWKDFEQDIERVFNDVNLESQPTKAPTVTAVSVNPFLSADHLSDEEHAILKNTLKGIANHMRIRQTSIKPFFTDFDKLCTGHVTKTQFRQCLTYLKVHVSDAEFEILCKRWSNSAANKACEDESLQDAPVLEQEDLDNCCLRDPIKNGAERICYIVFLSELDALLAAPKSSEGEEMMPKVGNILQIGGITLNAKDAATIANAKPIPALNAPKPTSRRLTPPKHGPLLSQGEVTNLLTRIKLKAKTERIRVIDFMADFDHLKHGKITKNEFRRALKVLYLDLTESELETLETLYQNTFDHGMVNYVAFSDAVESVFTFKGLINAPTMEPQPFTGYENGNVDPLLNSLTESENEILNRVVSRLREKVRQRRIDVLSYLEDFDFVNEGTITTNQFRSVMNSIDLPVDDAEITVLARRFTQDKNLDRVNYRAFAAVITNGGASFNGGAIW</sequence>
<feature type="domain" description="EF-hand" evidence="1">
    <location>
        <begin position="845"/>
        <end position="880"/>
    </location>
</feature>
<dbReference type="PROSITE" id="PS50222">
    <property type="entry name" value="EF_HAND_2"/>
    <property type="match status" value="2"/>
</dbReference>
<dbReference type="Proteomes" id="UP000320333">
    <property type="component" value="Unassembled WGS sequence"/>
</dbReference>
<reference evidence="2 3" key="1">
    <citation type="journal article" date="2019" name="Sci. Rep.">
        <title>Comparative genomics of chytrid fungi reveal insights into the obligate biotrophic and pathogenic lifestyle of Synchytrium endobioticum.</title>
        <authorList>
            <person name="van de Vossenberg B.T.L.H."/>
            <person name="Warris S."/>
            <person name="Nguyen H.D.T."/>
            <person name="van Gent-Pelzer M.P.E."/>
            <person name="Joly D.L."/>
            <person name="van de Geest H.C."/>
            <person name="Bonants P.J.M."/>
            <person name="Smith D.S."/>
            <person name="Levesque C.A."/>
            <person name="van der Lee T.A.J."/>
        </authorList>
    </citation>
    <scope>NUCLEOTIDE SEQUENCE [LARGE SCALE GENOMIC DNA]</scope>
    <source>
        <strain evidence="2 3">CBS 675.73</strain>
    </source>
</reference>
<comment type="caution">
    <text evidence="2">The sequence shown here is derived from an EMBL/GenBank/DDBJ whole genome shotgun (WGS) entry which is preliminary data.</text>
</comment>
<dbReference type="SUPFAM" id="SSF47473">
    <property type="entry name" value="EF-hand"/>
    <property type="match status" value="4"/>
</dbReference>
<dbReference type="PANTHER" id="PTHR20875">
    <property type="entry name" value="EF-HAND CALCIUM-BINDING DOMAIN-CONTAINING PROTEIN 6-RELATED"/>
    <property type="match status" value="1"/>
</dbReference>
<evidence type="ECO:0000259" key="1">
    <source>
        <dbReference type="PROSITE" id="PS50222"/>
    </source>
</evidence>
<evidence type="ECO:0000313" key="3">
    <source>
        <dbReference type="Proteomes" id="UP000320333"/>
    </source>
</evidence>
<evidence type="ECO:0000313" key="2">
    <source>
        <dbReference type="EMBL" id="TPX78147.1"/>
    </source>
</evidence>
<dbReference type="AlphaFoldDB" id="A0A507FTL0"/>
<dbReference type="Gene3D" id="1.10.238.10">
    <property type="entry name" value="EF-hand"/>
    <property type="match status" value="7"/>
</dbReference>
<dbReference type="InterPro" id="IPR002048">
    <property type="entry name" value="EF_hand_dom"/>
</dbReference>
<dbReference type="InterPro" id="IPR052603">
    <property type="entry name" value="EFCB6"/>
</dbReference>
<dbReference type="InterPro" id="IPR011992">
    <property type="entry name" value="EF-hand-dom_pair"/>
</dbReference>
<dbReference type="STRING" id="246404.A0A507FTL0"/>
<dbReference type="EMBL" id="QEAP01000008">
    <property type="protein sequence ID" value="TPX78147.1"/>
    <property type="molecule type" value="Genomic_DNA"/>
</dbReference>
<organism evidence="2 3">
    <name type="scientific">Chytriomyces confervae</name>
    <dbReference type="NCBI Taxonomy" id="246404"/>
    <lineage>
        <taxon>Eukaryota</taxon>
        <taxon>Fungi</taxon>
        <taxon>Fungi incertae sedis</taxon>
        <taxon>Chytridiomycota</taxon>
        <taxon>Chytridiomycota incertae sedis</taxon>
        <taxon>Chytridiomycetes</taxon>
        <taxon>Chytridiales</taxon>
        <taxon>Chytriomycetaceae</taxon>
        <taxon>Chytriomyces</taxon>
    </lineage>
</organism>
<name>A0A507FTL0_9FUNG</name>
<dbReference type="SMART" id="SM00054">
    <property type="entry name" value="EFh"/>
    <property type="match status" value="4"/>
</dbReference>
<proteinExistence type="predicted"/>